<dbReference type="EMBL" id="CP102294">
    <property type="protein sequence ID" value="UWN57698.1"/>
    <property type="molecule type" value="Genomic_DNA"/>
</dbReference>
<evidence type="ECO:0000256" key="1">
    <source>
        <dbReference type="SAM" id="SignalP"/>
    </source>
</evidence>
<sequence length="230" mass="24374">MKKMFVTVACALLSLAAFAQQSVKSDEGKPLVFSKAEFVGNLTVRMIRSDTARIEIKQSQSESNRLDWGVKDGNLFVKLKPGMNGKASSAEVVLYYDSLQALKASAANVAVEGTVCGEVLSVDLAAGATLGMDVATTDLYMKVAGNSAADITGTTKYYTLFATSKAKVDSRTLEAMDVRVEAASGAEAYVCATERLQMTSDTGAAIFYRGEPSIVRSSAKMMGTINSIGQ</sequence>
<gene>
    <name evidence="3" type="ORF">NQ491_02650</name>
</gene>
<dbReference type="Gene3D" id="2.160.20.120">
    <property type="match status" value="1"/>
</dbReference>
<feature type="chain" id="PRO_5046447241" evidence="1">
    <location>
        <begin position="20"/>
        <end position="230"/>
    </location>
</feature>
<feature type="domain" description="Putative auto-transporter adhesin head GIN" evidence="2">
    <location>
        <begin position="33"/>
        <end position="212"/>
    </location>
</feature>
<reference evidence="3" key="1">
    <citation type="journal article" date="2022" name="Cell">
        <title>Design, construction, and in vivo augmentation of a complex gut microbiome.</title>
        <authorList>
            <person name="Cheng A.G."/>
            <person name="Ho P.Y."/>
            <person name="Aranda-Diaz A."/>
            <person name="Jain S."/>
            <person name="Yu F.B."/>
            <person name="Meng X."/>
            <person name="Wang M."/>
            <person name="Iakiviak M."/>
            <person name="Nagashima K."/>
            <person name="Zhao A."/>
            <person name="Murugkar P."/>
            <person name="Patil A."/>
            <person name="Atabakhsh K."/>
            <person name="Weakley A."/>
            <person name="Yan J."/>
            <person name="Brumbaugh A.R."/>
            <person name="Higginbottom S."/>
            <person name="Dimas A."/>
            <person name="Shiver A.L."/>
            <person name="Deutschbauer A."/>
            <person name="Neff N."/>
            <person name="Sonnenburg J.L."/>
            <person name="Huang K.C."/>
            <person name="Fischbach M.A."/>
        </authorList>
    </citation>
    <scope>NUCLEOTIDE SEQUENCE</scope>
    <source>
        <strain evidence="3">AP11</strain>
    </source>
</reference>
<evidence type="ECO:0000313" key="3">
    <source>
        <dbReference type="EMBL" id="UWN57698.1"/>
    </source>
</evidence>
<dbReference type="GeneID" id="82890598"/>
<feature type="signal peptide" evidence="1">
    <location>
        <begin position="1"/>
        <end position="19"/>
    </location>
</feature>
<protein>
    <submittedName>
        <fullName evidence="3">DUF2807 domain-containing protein</fullName>
    </submittedName>
</protein>
<dbReference type="InterPro" id="IPR021255">
    <property type="entry name" value="DUF2807"/>
</dbReference>
<proteinExistence type="predicted"/>
<name>A0ABY5V0X5_9BACT</name>
<dbReference type="RefSeq" id="WP_157365651.1">
    <property type="nucleotide sequence ID" value="NZ_CAPH01000004.1"/>
</dbReference>
<dbReference type="Proteomes" id="UP001059295">
    <property type="component" value="Chromosome"/>
</dbReference>
<keyword evidence="1" id="KW-0732">Signal</keyword>
<evidence type="ECO:0000313" key="4">
    <source>
        <dbReference type="Proteomes" id="UP001059295"/>
    </source>
</evidence>
<evidence type="ECO:0000259" key="2">
    <source>
        <dbReference type="Pfam" id="PF10988"/>
    </source>
</evidence>
<accession>A0ABY5V0X5</accession>
<organism evidence="3 4">
    <name type="scientific">Alistipes ihumii AP11</name>
    <dbReference type="NCBI Taxonomy" id="1211813"/>
    <lineage>
        <taxon>Bacteria</taxon>
        <taxon>Pseudomonadati</taxon>
        <taxon>Bacteroidota</taxon>
        <taxon>Bacteroidia</taxon>
        <taxon>Bacteroidales</taxon>
        <taxon>Rikenellaceae</taxon>
        <taxon>Alistipes</taxon>
    </lineage>
</organism>
<dbReference type="Pfam" id="PF10988">
    <property type="entry name" value="DUF2807"/>
    <property type="match status" value="1"/>
</dbReference>
<keyword evidence="4" id="KW-1185">Reference proteome</keyword>